<evidence type="ECO:0000313" key="5">
    <source>
        <dbReference type="Proteomes" id="UP000005632"/>
    </source>
</evidence>
<gene>
    <name evidence="4" type="ordered locus">SpiGrapes_1868</name>
</gene>
<reference evidence="4 5" key="1">
    <citation type="submission" date="2011-11" db="EMBL/GenBank/DDBJ databases">
        <title>Complete sequence of Spirochaeta sp. grapes.</title>
        <authorList>
            <consortium name="US DOE Joint Genome Institute"/>
            <person name="Lucas S."/>
            <person name="Han J."/>
            <person name="Lapidus A."/>
            <person name="Cheng J.-F."/>
            <person name="Goodwin L."/>
            <person name="Pitluck S."/>
            <person name="Peters L."/>
            <person name="Ovchinnikova G."/>
            <person name="Munk A.C."/>
            <person name="Detter J.C."/>
            <person name="Han C."/>
            <person name="Tapia R."/>
            <person name="Land M."/>
            <person name="Hauser L."/>
            <person name="Kyrpides N."/>
            <person name="Ivanova N."/>
            <person name="Pagani I."/>
            <person name="Ritalahtilisa K."/>
            <person name="Loeffler F."/>
            <person name="Woyke T."/>
        </authorList>
    </citation>
    <scope>NUCLEOTIDE SEQUENCE [LARGE SCALE GENOMIC DNA]</scope>
    <source>
        <strain evidence="5">ATCC BAA-1885 / DSM 22778 / Grapes</strain>
    </source>
</reference>
<accession>G8QY97</accession>
<dbReference type="RefSeq" id="WP_014270505.1">
    <property type="nucleotide sequence ID" value="NC_016633.1"/>
</dbReference>
<dbReference type="Pfam" id="PF00583">
    <property type="entry name" value="Acetyltransf_1"/>
    <property type="match status" value="2"/>
</dbReference>
<dbReference type="Proteomes" id="UP000005632">
    <property type="component" value="Chromosome"/>
</dbReference>
<evidence type="ECO:0000313" key="4">
    <source>
        <dbReference type="EMBL" id="AEV29662.1"/>
    </source>
</evidence>
<evidence type="ECO:0000256" key="2">
    <source>
        <dbReference type="ARBA" id="ARBA00023315"/>
    </source>
</evidence>
<proteinExistence type="predicted"/>
<protein>
    <submittedName>
        <fullName evidence="4">Acetyltransferase</fullName>
    </submittedName>
</protein>
<dbReference type="KEGG" id="sgp:SpiGrapes_1868"/>
<dbReference type="AlphaFoldDB" id="G8QY97"/>
<dbReference type="EMBL" id="CP003155">
    <property type="protein sequence ID" value="AEV29662.1"/>
    <property type="molecule type" value="Genomic_DNA"/>
</dbReference>
<feature type="domain" description="N-acetyltransferase" evidence="3">
    <location>
        <begin position="2"/>
        <end position="158"/>
    </location>
</feature>
<keyword evidence="2" id="KW-0012">Acyltransferase</keyword>
<dbReference type="OrthoDB" id="4228396at2"/>
<name>G8QY97_SPHPG</name>
<dbReference type="HOGENOM" id="CLU_062214_1_0_12"/>
<dbReference type="eggNOG" id="COG0456">
    <property type="taxonomic scope" value="Bacteria"/>
</dbReference>
<keyword evidence="5" id="KW-1185">Reference proteome</keyword>
<dbReference type="Gene3D" id="3.40.630.30">
    <property type="match status" value="2"/>
</dbReference>
<dbReference type="InterPro" id="IPR000182">
    <property type="entry name" value="GNAT_dom"/>
</dbReference>
<dbReference type="SUPFAM" id="SSF55729">
    <property type="entry name" value="Acyl-CoA N-acyltransferases (Nat)"/>
    <property type="match status" value="2"/>
</dbReference>
<dbReference type="InterPro" id="IPR050680">
    <property type="entry name" value="YpeA/RimI_acetyltransf"/>
</dbReference>
<sequence>MVVTANLEGVSLKVLTEAFNAAFGDYHFSQQMSEQQLNENLTRNGYEPNASTGLFDDAKLIGFVLNGIRDNQAYDCGTAIIPAFRGKGYSHLLIEKTLESLHQNYIDSWILEVLSENTRAKELYMKKGFLLLRKFNCYSLTQKLGPPDGSVTLSLENPSLLEKKTDCSPSWQNSNDSVRAGLIGVWSIQSQGEKAGYLCFSKKTGSIAQLFIYPSFRNKGIANEAIKYAQTLSQTKTLKYINIDAAYTPLNRFLTKTGFTLLTTQEELIMDFSGKKE</sequence>
<evidence type="ECO:0000259" key="3">
    <source>
        <dbReference type="PROSITE" id="PS51186"/>
    </source>
</evidence>
<keyword evidence="1 4" id="KW-0808">Transferase</keyword>
<dbReference type="GO" id="GO:0016747">
    <property type="term" value="F:acyltransferase activity, transferring groups other than amino-acyl groups"/>
    <property type="evidence" value="ECO:0007669"/>
    <property type="project" value="InterPro"/>
</dbReference>
<dbReference type="InterPro" id="IPR016181">
    <property type="entry name" value="Acyl_CoA_acyltransferase"/>
</dbReference>
<dbReference type="PANTHER" id="PTHR43420">
    <property type="entry name" value="ACETYLTRANSFERASE"/>
    <property type="match status" value="1"/>
</dbReference>
<evidence type="ECO:0000256" key="1">
    <source>
        <dbReference type="ARBA" id="ARBA00022679"/>
    </source>
</evidence>
<organism evidence="4 5">
    <name type="scientific">Sphaerochaeta pleomorpha (strain ATCC BAA-1885 / DSM 22778 / Grapes)</name>
    <dbReference type="NCBI Taxonomy" id="158190"/>
    <lineage>
        <taxon>Bacteria</taxon>
        <taxon>Pseudomonadati</taxon>
        <taxon>Spirochaetota</taxon>
        <taxon>Spirochaetia</taxon>
        <taxon>Spirochaetales</taxon>
        <taxon>Sphaerochaetaceae</taxon>
        <taxon>Sphaerochaeta</taxon>
    </lineage>
</organism>
<dbReference type="STRING" id="158190.SpiGrapes_1868"/>
<dbReference type="CDD" id="cd04301">
    <property type="entry name" value="NAT_SF"/>
    <property type="match status" value="2"/>
</dbReference>
<dbReference type="PROSITE" id="PS51186">
    <property type="entry name" value="GNAT"/>
    <property type="match status" value="1"/>
</dbReference>